<sequence>MSNILIENVIDESIKQKYEPNYVGKSSQLDNLSFETLYCPRSSEYSQSSEKTLYYGRFQSQQNSQSSKKTLHYDLFQSQLDCNNSLSSVKTRQNFEDADQIKKSIEVQSLSKNFEDVARNNNQILQFISNKSTIKMYKLNHGLIVNSNNIYSAKYPAFDFESDPKINDIENCFAKILIPKDENELFLLKKHIDIVSFQSLPPKIIEVMTPSTNISSDNSSIGDIYLEILFPKIELTFEKELMQPTEEIKKAVTDALNNQWPYRNLIELLNMYGYILPCKFILGDKLYKISRKTINLDDCKLENIDLFNDTSKLKQLFKWEGEYGINIDYFMTMDYDAINKETIANWICACSDHDIEALKIIKQHEFFPLYELFEKSISERIKSILKIGNEKQVLMTGIVQIHKNNKYYRISFSDKVDKSKYQIVAKIIRSDETDKQINTVINEAIIKIKSTTRTGFVVLIENLDELNMYYTNMQIIWMLIGIPNEINYYSINAQKISMLYSGTKTFKPNQEYISLEIPKNPEPNSTIILLYESSLPICLKNENGKINLEIDSTFNINRRSENNPKIEEFKDNESENGESENEESEDDESKSDENTELEIVVNYFFISSNGELVKADIKSNECENIDIPLKIIGLSIN</sequence>
<proteinExistence type="predicted"/>
<dbReference type="EMBL" id="CAJVQB010011881">
    <property type="protein sequence ID" value="CAG8751216.1"/>
    <property type="molecule type" value="Genomic_DNA"/>
</dbReference>
<comment type="caution">
    <text evidence="2">The sequence shown here is derived from an EMBL/GenBank/DDBJ whole genome shotgun (WGS) entry which is preliminary data.</text>
</comment>
<keyword evidence="3" id="KW-1185">Reference proteome</keyword>
<organism evidence="2 3">
    <name type="scientific">Gigaspora margarita</name>
    <dbReference type="NCBI Taxonomy" id="4874"/>
    <lineage>
        <taxon>Eukaryota</taxon>
        <taxon>Fungi</taxon>
        <taxon>Fungi incertae sedis</taxon>
        <taxon>Mucoromycota</taxon>
        <taxon>Glomeromycotina</taxon>
        <taxon>Glomeromycetes</taxon>
        <taxon>Diversisporales</taxon>
        <taxon>Gigasporaceae</taxon>
        <taxon>Gigaspora</taxon>
    </lineage>
</organism>
<feature type="compositionally biased region" description="Basic and acidic residues" evidence="1">
    <location>
        <begin position="561"/>
        <end position="573"/>
    </location>
</feature>
<protein>
    <submittedName>
        <fullName evidence="2">29129_t:CDS:1</fullName>
    </submittedName>
</protein>
<accession>A0ABN7VB52</accession>
<feature type="region of interest" description="Disordered" evidence="1">
    <location>
        <begin position="561"/>
        <end position="593"/>
    </location>
</feature>
<evidence type="ECO:0000313" key="2">
    <source>
        <dbReference type="EMBL" id="CAG8751216.1"/>
    </source>
</evidence>
<reference evidence="2 3" key="1">
    <citation type="submission" date="2021-06" db="EMBL/GenBank/DDBJ databases">
        <authorList>
            <person name="Kallberg Y."/>
            <person name="Tangrot J."/>
            <person name="Rosling A."/>
        </authorList>
    </citation>
    <scope>NUCLEOTIDE SEQUENCE [LARGE SCALE GENOMIC DNA]</scope>
    <source>
        <strain evidence="2 3">120-4 pot B 10/14</strain>
    </source>
</reference>
<dbReference type="Proteomes" id="UP000789901">
    <property type="component" value="Unassembled WGS sequence"/>
</dbReference>
<feature type="compositionally biased region" description="Acidic residues" evidence="1">
    <location>
        <begin position="574"/>
        <end position="593"/>
    </location>
</feature>
<gene>
    <name evidence="2" type="ORF">GMARGA_LOCUS16411</name>
</gene>
<evidence type="ECO:0000313" key="3">
    <source>
        <dbReference type="Proteomes" id="UP000789901"/>
    </source>
</evidence>
<name>A0ABN7VB52_GIGMA</name>
<evidence type="ECO:0000256" key="1">
    <source>
        <dbReference type="SAM" id="MobiDB-lite"/>
    </source>
</evidence>